<organism evidence="1">
    <name type="scientific">Curvibacter symbiont subsp. Hydra magnipapillata</name>
    <dbReference type="NCBI Taxonomy" id="667019"/>
    <lineage>
        <taxon>Bacteria</taxon>
        <taxon>Pseudomonadati</taxon>
        <taxon>Pseudomonadota</taxon>
        <taxon>Betaproteobacteria</taxon>
        <taxon>Burkholderiales</taxon>
        <taxon>Comamonadaceae</taxon>
        <taxon>Curvibacter</taxon>
    </lineage>
</organism>
<dbReference type="EMBL" id="FN543105">
    <property type="protein sequence ID" value="CBA31282.1"/>
    <property type="molecule type" value="Genomic_DNA"/>
</dbReference>
<gene>
    <name evidence="1" type="ORF">Csp_C27760</name>
</gene>
<accession>C9YBW7</accession>
<name>C9YBW7_CURXX</name>
<evidence type="ECO:0000313" key="1">
    <source>
        <dbReference type="EMBL" id="CBA31282.1"/>
    </source>
</evidence>
<proteinExistence type="predicted"/>
<feature type="non-terminal residue" evidence="1">
    <location>
        <position position="1"/>
    </location>
</feature>
<protein>
    <submittedName>
        <fullName evidence="1">Uncharacterized protein</fullName>
    </submittedName>
</protein>
<sequence>IPNLHLELLCHTGNYKTKSVLGPLSTAQTTCTTSIWAEPSAFSSEAHYCASLQF</sequence>
<dbReference type="AlphaFoldDB" id="C9YBW7"/>
<reference evidence="1" key="1">
    <citation type="journal article" date="2010" name="Nature">
        <title>The Dynamic genome of Hydra.</title>
        <authorList>
            <person name="Chapman J.A."/>
            <person name="Kirkness E.F."/>
            <person name="Simakov O."/>
            <person name="Hampson S.E."/>
            <person name="Mitros T."/>
            <person name="Weinmaier T."/>
            <person name="Rattei T."/>
            <person name="Balasubramanian P.G."/>
            <person name="Borman J."/>
            <person name="Busam D."/>
            <person name="Disbennett K."/>
            <person name="Pfannkoch C."/>
            <person name="Sumin N."/>
            <person name="Sutton G."/>
            <person name="Viswanathan L."/>
            <person name="Walenz B."/>
            <person name="Goodstein D.M."/>
            <person name="Hellsten U."/>
            <person name="Kawashima T."/>
            <person name="Prochnik S.E."/>
            <person name="Putnam N.H."/>
            <person name="Shu S."/>
            <person name="Blumberg B."/>
            <person name="Dana C.E."/>
            <person name="Gee L."/>
            <person name="Kibler D.F."/>
            <person name="Law L."/>
            <person name="Lindgens D."/>
            <person name="Martinez D.E."/>
            <person name="Peng J."/>
            <person name="Wigge P.A."/>
            <person name="Bertulat B."/>
            <person name="Guder C."/>
            <person name="Nakamura Y."/>
            <person name="Ozbek S."/>
            <person name="Watanabe H."/>
            <person name="Khalturin K."/>
            <person name="Hemmrich G."/>
            <person name="Franke A."/>
            <person name="Augustin R."/>
            <person name="Fraune S."/>
            <person name="Hayakawa E."/>
            <person name="Hayakawa S."/>
            <person name="Hirose M."/>
            <person name="Hwang J."/>
            <person name="Ikeo K."/>
            <person name="Nishimiya-Fujisawa C."/>
            <person name="Ogura A."/>
            <person name="Takahashi T."/>
            <person name="Steinmetz P.R."/>
            <person name="Zhang X."/>
            <person name="Aufschnaiter R."/>
            <person name="Eder M.K."/>
            <person name="Gorny A.K."/>
            <person name="Salvenmoser W."/>
            <person name="Heimberg A.M."/>
            <person name="Wheeler B.M."/>
            <person name="Peterson K.J."/>
            <person name="Boettger A."/>
            <person name="Tischler P."/>
            <person name="Wolf A."/>
            <person name="Gojobori T."/>
            <person name="Remington K.A."/>
            <person name="Strausberg R.L."/>
            <person name="Venter J."/>
            <person name="Technau U."/>
            <person name="Hobmayer B."/>
            <person name="Bosch T.C."/>
            <person name="Holstein T.W."/>
            <person name="Fujisawa T."/>
            <person name="Bode H.R."/>
            <person name="David C.N."/>
            <person name="Rokhsar D.S."/>
            <person name="Steele R.E."/>
        </authorList>
    </citation>
    <scope>NUCLEOTIDE SEQUENCE</scope>
</reference>